<organism evidence="3 4">
    <name type="scientific">Symbiodinium necroappetens</name>
    <dbReference type="NCBI Taxonomy" id="1628268"/>
    <lineage>
        <taxon>Eukaryota</taxon>
        <taxon>Sar</taxon>
        <taxon>Alveolata</taxon>
        <taxon>Dinophyceae</taxon>
        <taxon>Suessiales</taxon>
        <taxon>Symbiodiniaceae</taxon>
        <taxon>Symbiodinium</taxon>
    </lineage>
</organism>
<feature type="signal peptide" evidence="1">
    <location>
        <begin position="1"/>
        <end position="19"/>
    </location>
</feature>
<evidence type="ECO:0000256" key="1">
    <source>
        <dbReference type="SAM" id="SignalP"/>
    </source>
</evidence>
<feature type="domain" description="SCP2" evidence="2">
    <location>
        <begin position="292"/>
        <end position="373"/>
    </location>
</feature>
<dbReference type="InterPro" id="IPR003033">
    <property type="entry name" value="SCP2_sterol-bd_dom"/>
</dbReference>
<dbReference type="PANTHER" id="PTHR10094">
    <property type="entry name" value="STEROL CARRIER PROTEIN 2 SCP-2 FAMILY PROTEIN"/>
    <property type="match status" value="1"/>
</dbReference>
<dbReference type="AlphaFoldDB" id="A0A813C7B5"/>
<sequence length="376" mass="39495">QVGLLSSLVLAAGAWGAWASHVWVDSEEASKGGREVWGLPTSQCDISMQTSDEDGKVLGFGFAPLLHVGDGCGPLGRVDRSARVTVGHPPWMDKASSRVDVTLPNLSGGLSDGRSGYTDVLSYPLRLQARSWRLLPGAEVSGASGIVPRADVSQWLPLFSIELSDVEVNAGPKPGQEFVCAVLLQLDGMFEAVKAKLENGCGLMDLAPVCFALLTSSISSSAMPANDRLRHHNGGCLDADFVPMAEGKPDGMQALFDAMSAAVKAKGPEMVKLGGAVARMKVMHLQPHQSTQVFQFVISDGGDAGKFVLDLKNGSGSAKAGEEGSADCTITMADADFMAMAEGKLDGMQAFMGGKLKIKGNMMLAQKLQSILEAAR</sequence>
<dbReference type="Gene3D" id="3.30.1050.10">
    <property type="entry name" value="SCP2 sterol-binding domain"/>
    <property type="match status" value="1"/>
</dbReference>
<dbReference type="SUPFAM" id="SSF55718">
    <property type="entry name" value="SCP-like"/>
    <property type="match status" value="1"/>
</dbReference>
<dbReference type="SUPFAM" id="SSF160104">
    <property type="entry name" value="Acetoacetate decarboxylase-like"/>
    <property type="match status" value="1"/>
</dbReference>
<keyword evidence="1" id="KW-0732">Signal</keyword>
<dbReference type="EMBL" id="CAJNJA010092452">
    <property type="protein sequence ID" value="CAE7940845.1"/>
    <property type="molecule type" value="Genomic_DNA"/>
</dbReference>
<dbReference type="PANTHER" id="PTHR10094:SF25">
    <property type="entry name" value="SCP2 STEROL-BINDING DOMAIN-CONTAINING PROTEIN 1"/>
    <property type="match status" value="1"/>
</dbReference>
<dbReference type="OrthoDB" id="3592703at2759"/>
<evidence type="ECO:0000313" key="4">
    <source>
        <dbReference type="Proteomes" id="UP000601435"/>
    </source>
</evidence>
<proteinExistence type="predicted"/>
<accession>A0A813C7B5</accession>
<feature type="chain" id="PRO_5032580895" evidence="1">
    <location>
        <begin position="20"/>
        <end position="376"/>
    </location>
</feature>
<reference evidence="3" key="1">
    <citation type="submission" date="2021-02" db="EMBL/GenBank/DDBJ databases">
        <authorList>
            <person name="Dougan E. K."/>
            <person name="Rhodes N."/>
            <person name="Thang M."/>
            <person name="Chan C."/>
        </authorList>
    </citation>
    <scope>NUCLEOTIDE SEQUENCE</scope>
</reference>
<dbReference type="GO" id="GO:0005829">
    <property type="term" value="C:cytosol"/>
    <property type="evidence" value="ECO:0007669"/>
    <property type="project" value="TreeGrafter"/>
</dbReference>
<dbReference type="InterPro" id="IPR036527">
    <property type="entry name" value="SCP2_sterol-bd_dom_sf"/>
</dbReference>
<evidence type="ECO:0000259" key="2">
    <source>
        <dbReference type="Pfam" id="PF02036"/>
    </source>
</evidence>
<evidence type="ECO:0000313" key="3">
    <source>
        <dbReference type="EMBL" id="CAE7940845.1"/>
    </source>
</evidence>
<name>A0A813C7B5_9DINO</name>
<gene>
    <name evidence="3" type="primary">HSD17B4</name>
    <name evidence="3" type="ORF">SNEC2469_LOCUS34052</name>
</gene>
<dbReference type="Gene3D" id="2.40.400.10">
    <property type="entry name" value="Acetoacetate decarboxylase-like"/>
    <property type="match status" value="1"/>
</dbReference>
<protein>
    <submittedName>
        <fullName evidence="3">HSD17B4 protein</fullName>
    </submittedName>
</protein>
<dbReference type="InterPro" id="IPR023375">
    <property type="entry name" value="ADC_dom_sf"/>
</dbReference>
<feature type="non-terminal residue" evidence="3">
    <location>
        <position position="1"/>
    </location>
</feature>
<dbReference type="Proteomes" id="UP000601435">
    <property type="component" value="Unassembled WGS sequence"/>
</dbReference>
<comment type="caution">
    <text evidence="3">The sequence shown here is derived from an EMBL/GenBank/DDBJ whole genome shotgun (WGS) entry which is preliminary data.</text>
</comment>
<keyword evidence="4" id="KW-1185">Reference proteome</keyword>
<dbReference type="Pfam" id="PF02036">
    <property type="entry name" value="SCP2"/>
    <property type="match status" value="1"/>
</dbReference>